<feature type="chain" id="PRO_5045143853" evidence="1">
    <location>
        <begin position="23"/>
        <end position="460"/>
    </location>
</feature>
<dbReference type="Pfam" id="PF06057">
    <property type="entry name" value="VirJ"/>
    <property type="match status" value="1"/>
</dbReference>
<keyword evidence="4" id="KW-1185">Reference proteome</keyword>
<dbReference type="InterPro" id="IPR011225">
    <property type="entry name" value="IV_sec_VirJ"/>
</dbReference>
<name>A0ABW5DSZ3_9PROT</name>
<evidence type="ECO:0000259" key="2">
    <source>
        <dbReference type="Pfam" id="PF06057"/>
    </source>
</evidence>
<dbReference type="PIRSF" id="PIRSF029063">
    <property type="entry name" value="IV_sec_VirJ"/>
    <property type="match status" value="1"/>
</dbReference>
<sequence>MKTASFVTLAALATIAALPVQADGFDAILPGSLGRIEVLAPKGRIDNAFVMLSDVAGWGDVERALAKRLSDAGAMVVGVDLPALRAAVAANPVACQYLVGEIESIVHQAQRLAGNSSYRVPVLTGVRDGAALAKALAGQAPNGAFDKVIAVDPAATVSLAVPLCAEAPHAGEAVKLMAEFRPTQLRNPLDILVTQKGSPEGLAEAHKLQTAGLPVRVSRIQAADAQAVLEQRLQTLVRHQSARPAALTSSLPIVELPATGRHNVMAIFYSGDGGWRDIDEQLAGILQKKGVPTVGVDALRYFWSKKETKLLADDLAKLMDTYTQRWGIDQVILIGYSFGAGVLPAIYNALPDANKMQIAQISLLGLEEKANFEIKVGGWLGAPAGDDAKPTLPEVKLLPAERMQCVYGVEETDTVCPSLKGTPVEVIQLPGGHHYDGDYRKLARLLIDGATRRLGQPEIN</sequence>
<dbReference type="RefSeq" id="WP_379875933.1">
    <property type="nucleotide sequence ID" value="NZ_JBHUIP010000007.1"/>
</dbReference>
<organism evidence="3 4">
    <name type="scientific">Lacibacterium aquatile</name>
    <dbReference type="NCBI Taxonomy" id="1168082"/>
    <lineage>
        <taxon>Bacteria</taxon>
        <taxon>Pseudomonadati</taxon>
        <taxon>Pseudomonadota</taxon>
        <taxon>Alphaproteobacteria</taxon>
        <taxon>Rhodospirillales</taxon>
        <taxon>Rhodospirillaceae</taxon>
    </lineage>
</organism>
<dbReference type="InterPro" id="IPR010333">
    <property type="entry name" value="VirJ"/>
</dbReference>
<keyword evidence="1" id="KW-0732">Signal</keyword>
<accession>A0ABW5DSZ3</accession>
<feature type="domain" description="Bacterial virulence" evidence="2">
    <location>
        <begin position="264"/>
        <end position="453"/>
    </location>
</feature>
<dbReference type="SUPFAM" id="SSF53474">
    <property type="entry name" value="alpha/beta-Hydrolases"/>
    <property type="match status" value="2"/>
</dbReference>
<dbReference type="InterPro" id="IPR029058">
    <property type="entry name" value="AB_hydrolase_fold"/>
</dbReference>
<dbReference type="Gene3D" id="3.40.50.1820">
    <property type="entry name" value="alpha/beta hydrolase"/>
    <property type="match status" value="1"/>
</dbReference>
<evidence type="ECO:0000313" key="4">
    <source>
        <dbReference type="Proteomes" id="UP001597295"/>
    </source>
</evidence>
<proteinExistence type="predicted"/>
<comment type="caution">
    <text evidence="3">The sequence shown here is derived from an EMBL/GenBank/DDBJ whole genome shotgun (WGS) entry which is preliminary data.</text>
</comment>
<reference evidence="4" key="1">
    <citation type="journal article" date="2019" name="Int. J. Syst. Evol. Microbiol.">
        <title>The Global Catalogue of Microorganisms (GCM) 10K type strain sequencing project: providing services to taxonomists for standard genome sequencing and annotation.</title>
        <authorList>
            <consortium name="The Broad Institute Genomics Platform"/>
            <consortium name="The Broad Institute Genome Sequencing Center for Infectious Disease"/>
            <person name="Wu L."/>
            <person name="Ma J."/>
        </authorList>
    </citation>
    <scope>NUCLEOTIDE SEQUENCE [LARGE SCALE GENOMIC DNA]</scope>
    <source>
        <strain evidence="4">CGMCC 1.19062</strain>
    </source>
</reference>
<protein>
    <submittedName>
        <fullName evidence="3">Virulence factor family protein</fullName>
    </submittedName>
</protein>
<gene>
    <name evidence="3" type="ORF">ACFSM5_08705</name>
</gene>
<evidence type="ECO:0000256" key="1">
    <source>
        <dbReference type="SAM" id="SignalP"/>
    </source>
</evidence>
<evidence type="ECO:0000313" key="3">
    <source>
        <dbReference type="EMBL" id="MFD2262964.1"/>
    </source>
</evidence>
<feature type="signal peptide" evidence="1">
    <location>
        <begin position="1"/>
        <end position="22"/>
    </location>
</feature>
<dbReference type="Proteomes" id="UP001597295">
    <property type="component" value="Unassembled WGS sequence"/>
</dbReference>
<dbReference type="EMBL" id="JBHUIP010000007">
    <property type="protein sequence ID" value="MFD2262964.1"/>
    <property type="molecule type" value="Genomic_DNA"/>
</dbReference>